<accession>A0ABR2WFG2</accession>
<name>A0ABR2WFG2_9FUNG</name>
<evidence type="ECO:0000256" key="1">
    <source>
        <dbReference type="SAM" id="MobiDB-lite"/>
    </source>
</evidence>
<organism evidence="2 3">
    <name type="scientific">Basidiobolus ranarum</name>
    <dbReference type="NCBI Taxonomy" id="34480"/>
    <lineage>
        <taxon>Eukaryota</taxon>
        <taxon>Fungi</taxon>
        <taxon>Fungi incertae sedis</taxon>
        <taxon>Zoopagomycota</taxon>
        <taxon>Entomophthoromycotina</taxon>
        <taxon>Basidiobolomycetes</taxon>
        <taxon>Basidiobolales</taxon>
        <taxon>Basidiobolaceae</taxon>
        <taxon>Basidiobolus</taxon>
    </lineage>
</organism>
<dbReference type="Proteomes" id="UP001479436">
    <property type="component" value="Unassembled WGS sequence"/>
</dbReference>
<keyword evidence="3" id="KW-1185">Reference proteome</keyword>
<reference evidence="2 3" key="1">
    <citation type="submission" date="2023-04" db="EMBL/GenBank/DDBJ databases">
        <title>Genome of Basidiobolus ranarum AG-B5.</title>
        <authorList>
            <person name="Stajich J.E."/>
            <person name="Carter-House D."/>
            <person name="Gryganskyi A."/>
        </authorList>
    </citation>
    <scope>NUCLEOTIDE SEQUENCE [LARGE SCALE GENOMIC DNA]</scope>
    <source>
        <strain evidence="2 3">AG-B5</strain>
    </source>
</reference>
<evidence type="ECO:0000313" key="3">
    <source>
        <dbReference type="Proteomes" id="UP001479436"/>
    </source>
</evidence>
<comment type="caution">
    <text evidence="2">The sequence shown here is derived from an EMBL/GenBank/DDBJ whole genome shotgun (WGS) entry which is preliminary data.</text>
</comment>
<sequence>MERQRGFTPTEVAAPVAVDSNAHLKEHLHESNMPGSTRIRNSGCASLDGGPY</sequence>
<proteinExistence type="predicted"/>
<protein>
    <submittedName>
        <fullName evidence="2">Uncharacterized protein</fullName>
    </submittedName>
</protein>
<gene>
    <name evidence="2" type="ORF">K7432_015957</name>
</gene>
<dbReference type="EMBL" id="JASJQH010002375">
    <property type="protein sequence ID" value="KAK9760243.1"/>
    <property type="molecule type" value="Genomic_DNA"/>
</dbReference>
<feature type="compositionally biased region" description="Polar residues" evidence="1">
    <location>
        <begin position="33"/>
        <end position="44"/>
    </location>
</feature>
<evidence type="ECO:0000313" key="2">
    <source>
        <dbReference type="EMBL" id="KAK9760243.1"/>
    </source>
</evidence>
<feature type="region of interest" description="Disordered" evidence="1">
    <location>
        <begin position="29"/>
        <end position="52"/>
    </location>
</feature>